<protein>
    <submittedName>
        <fullName evidence="2">Uncharacterized protein</fullName>
    </submittedName>
</protein>
<gene>
    <name evidence="2" type="ORF">METZ01_LOCUS397857</name>
</gene>
<evidence type="ECO:0000256" key="1">
    <source>
        <dbReference type="SAM" id="Phobius"/>
    </source>
</evidence>
<dbReference type="EMBL" id="UINC01151413">
    <property type="protein sequence ID" value="SVD45003.1"/>
    <property type="molecule type" value="Genomic_DNA"/>
</dbReference>
<keyword evidence="1" id="KW-0812">Transmembrane</keyword>
<feature type="non-terminal residue" evidence="2">
    <location>
        <position position="88"/>
    </location>
</feature>
<accession>A0A382VES4</accession>
<proteinExistence type="predicted"/>
<reference evidence="2" key="1">
    <citation type="submission" date="2018-05" db="EMBL/GenBank/DDBJ databases">
        <authorList>
            <person name="Lanie J.A."/>
            <person name="Ng W.-L."/>
            <person name="Kazmierczak K.M."/>
            <person name="Andrzejewski T.M."/>
            <person name="Davidsen T.M."/>
            <person name="Wayne K.J."/>
            <person name="Tettelin H."/>
            <person name="Glass J.I."/>
            <person name="Rusch D."/>
            <person name="Podicherti R."/>
            <person name="Tsui H.-C.T."/>
            <person name="Winkler M.E."/>
        </authorList>
    </citation>
    <scope>NUCLEOTIDE SEQUENCE</scope>
</reference>
<evidence type="ECO:0000313" key="2">
    <source>
        <dbReference type="EMBL" id="SVD45003.1"/>
    </source>
</evidence>
<name>A0A382VES4_9ZZZZ</name>
<sequence>MELKDKLDLLWKYLLLLVLVVGMCSHLCHRRSGDFHKGKYFKGCWRHHDYHSLHSDVEDVKVELKIENGDTLLEVRVNGEKLNDEDAK</sequence>
<organism evidence="2">
    <name type="scientific">marine metagenome</name>
    <dbReference type="NCBI Taxonomy" id="408172"/>
    <lineage>
        <taxon>unclassified sequences</taxon>
        <taxon>metagenomes</taxon>
        <taxon>ecological metagenomes</taxon>
    </lineage>
</organism>
<feature type="transmembrane region" description="Helical" evidence="1">
    <location>
        <begin position="12"/>
        <end position="29"/>
    </location>
</feature>
<keyword evidence="1" id="KW-0472">Membrane</keyword>
<dbReference type="AlphaFoldDB" id="A0A382VES4"/>
<keyword evidence="1" id="KW-1133">Transmembrane helix</keyword>